<evidence type="ECO:0000313" key="1">
    <source>
        <dbReference type="EMBL" id="CAG5101511.1"/>
    </source>
</evidence>
<name>A0ABN7STB5_OIKDI</name>
<evidence type="ECO:0000313" key="3">
    <source>
        <dbReference type="Proteomes" id="UP001158576"/>
    </source>
</evidence>
<dbReference type="EMBL" id="OU015566">
    <property type="protein sequence ID" value="CAG5104157.1"/>
    <property type="molecule type" value="Genomic_DNA"/>
</dbReference>
<dbReference type="EMBL" id="OU015570">
    <property type="protein sequence ID" value="CAG5101511.1"/>
    <property type="molecule type" value="Genomic_DNA"/>
</dbReference>
<keyword evidence="3" id="KW-1185">Reference proteome</keyword>
<accession>A0ABN7STB5</accession>
<dbReference type="Proteomes" id="UP001158576">
    <property type="component" value="Chromosome 1"/>
</dbReference>
<dbReference type="Proteomes" id="UP001158576">
    <property type="component" value="Chromosome YSR"/>
</dbReference>
<protein>
    <submittedName>
        <fullName evidence="1">Oidioi.mRNA.OKI2018_I69.YSR.g17161.t1.cds</fullName>
    </submittedName>
    <submittedName>
        <fullName evidence="2">Oidioi.mRNA.OKI2018_I69.chr1.g1120.t1.cds</fullName>
    </submittedName>
</protein>
<gene>
    <name evidence="1" type="ORF">OKIOD_LOCUS8719</name>
    <name evidence="2" type="ORF">OKIOD_LOCUS9885</name>
</gene>
<organism evidence="2 3">
    <name type="scientific">Oikopleura dioica</name>
    <name type="common">Tunicate</name>
    <dbReference type="NCBI Taxonomy" id="34765"/>
    <lineage>
        <taxon>Eukaryota</taxon>
        <taxon>Metazoa</taxon>
        <taxon>Chordata</taxon>
        <taxon>Tunicata</taxon>
        <taxon>Appendicularia</taxon>
        <taxon>Copelata</taxon>
        <taxon>Oikopleuridae</taxon>
        <taxon>Oikopleura</taxon>
    </lineage>
</organism>
<reference evidence="2 3" key="1">
    <citation type="submission" date="2021-04" db="EMBL/GenBank/DDBJ databases">
        <authorList>
            <person name="Bliznina A."/>
        </authorList>
    </citation>
    <scope>NUCLEOTIDE SEQUENCE [LARGE SCALE GENOMIC DNA]</scope>
</reference>
<sequence length="130" mass="15214">MPEGTVYRQWTISKLKEIAAKLVKDGTFPRFHVFEDQLSFDIYQCLLAAACTNPICQLKCEYLQELESNICMYENNFRIMPDDLKYFMHDYEPRLPSLTDEDVKEVCKVAADALAKEMKLEDNKEDKESE</sequence>
<evidence type="ECO:0000313" key="2">
    <source>
        <dbReference type="EMBL" id="CAG5104157.1"/>
    </source>
</evidence>
<proteinExistence type="predicted"/>